<sequence>MALAMLLQRLPILSFGKHLSTFFAPIAAHVKTLRALLPAAAATALPRARARSRAIS</sequence>
<gene>
    <name evidence="1" type="ORF">METZ01_LOCUS248923</name>
</gene>
<feature type="non-terminal residue" evidence="1">
    <location>
        <position position="56"/>
    </location>
</feature>
<organism evidence="1">
    <name type="scientific">marine metagenome</name>
    <dbReference type="NCBI Taxonomy" id="408172"/>
    <lineage>
        <taxon>unclassified sequences</taxon>
        <taxon>metagenomes</taxon>
        <taxon>ecological metagenomes</taxon>
    </lineage>
</organism>
<name>A0A382I9Y6_9ZZZZ</name>
<reference evidence="1" key="1">
    <citation type="submission" date="2018-05" db="EMBL/GenBank/DDBJ databases">
        <authorList>
            <person name="Lanie J.A."/>
            <person name="Ng W.-L."/>
            <person name="Kazmierczak K.M."/>
            <person name="Andrzejewski T.M."/>
            <person name="Davidsen T.M."/>
            <person name="Wayne K.J."/>
            <person name="Tettelin H."/>
            <person name="Glass J.I."/>
            <person name="Rusch D."/>
            <person name="Podicherti R."/>
            <person name="Tsui H.-C.T."/>
            <person name="Winkler M.E."/>
        </authorList>
    </citation>
    <scope>NUCLEOTIDE SEQUENCE</scope>
</reference>
<evidence type="ECO:0000313" key="1">
    <source>
        <dbReference type="EMBL" id="SVB96069.1"/>
    </source>
</evidence>
<proteinExistence type="predicted"/>
<dbReference type="EMBL" id="UINC01065920">
    <property type="protein sequence ID" value="SVB96069.1"/>
    <property type="molecule type" value="Genomic_DNA"/>
</dbReference>
<dbReference type="AlphaFoldDB" id="A0A382I9Y6"/>
<accession>A0A382I9Y6</accession>
<protein>
    <submittedName>
        <fullName evidence="1">Uncharacterized protein</fullName>
    </submittedName>
</protein>